<gene>
    <name evidence="1" type="ORF">BJY01DRAFT_222910</name>
</gene>
<evidence type="ECO:0000313" key="1">
    <source>
        <dbReference type="EMBL" id="KAL2835881.1"/>
    </source>
</evidence>
<dbReference type="EMBL" id="JBFXLU010000191">
    <property type="protein sequence ID" value="KAL2835881.1"/>
    <property type="molecule type" value="Genomic_DNA"/>
</dbReference>
<name>A0ABR4J756_9EURO</name>
<reference evidence="1 2" key="1">
    <citation type="submission" date="2024-07" db="EMBL/GenBank/DDBJ databases">
        <title>Section-level genome sequencing and comparative genomics of Aspergillus sections Usti and Cavernicolus.</title>
        <authorList>
            <consortium name="Lawrence Berkeley National Laboratory"/>
            <person name="Nybo J.L."/>
            <person name="Vesth T.C."/>
            <person name="Theobald S."/>
            <person name="Frisvad J.C."/>
            <person name="Larsen T.O."/>
            <person name="Kjaerboelling I."/>
            <person name="Rothschild-Mancinelli K."/>
            <person name="Lyhne E.K."/>
            <person name="Kogle M.E."/>
            <person name="Barry K."/>
            <person name="Clum A."/>
            <person name="Na H."/>
            <person name="Ledsgaard L."/>
            <person name="Lin J."/>
            <person name="Lipzen A."/>
            <person name="Kuo A."/>
            <person name="Riley R."/>
            <person name="Mondo S."/>
            <person name="Labutti K."/>
            <person name="Haridas S."/>
            <person name="Pangalinan J."/>
            <person name="Salamov A.A."/>
            <person name="Simmons B.A."/>
            <person name="Magnuson J.K."/>
            <person name="Chen J."/>
            <person name="Drula E."/>
            <person name="Henrissat B."/>
            <person name="Wiebenga A."/>
            <person name="Lubbers R.J."/>
            <person name="Gomes A.C."/>
            <person name="Makela M.R."/>
            <person name="Stajich J."/>
            <person name="Grigoriev I.V."/>
            <person name="Mortensen U.H."/>
            <person name="De Vries R.P."/>
            <person name="Baker S.E."/>
            <person name="Andersen M.R."/>
        </authorList>
    </citation>
    <scope>NUCLEOTIDE SEQUENCE [LARGE SCALE GENOMIC DNA]</scope>
    <source>
        <strain evidence="1 2">CBS 123904</strain>
    </source>
</reference>
<evidence type="ECO:0000313" key="2">
    <source>
        <dbReference type="Proteomes" id="UP001610446"/>
    </source>
</evidence>
<organism evidence="1 2">
    <name type="scientific">Aspergillus pseudoustus</name>
    <dbReference type="NCBI Taxonomy" id="1810923"/>
    <lineage>
        <taxon>Eukaryota</taxon>
        <taxon>Fungi</taxon>
        <taxon>Dikarya</taxon>
        <taxon>Ascomycota</taxon>
        <taxon>Pezizomycotina</taxon>
        <taxon>Eurotiomycetes</taxon>
        <taxon>Eurotiomycetidae</taxon>
        <taxon>Eurotiales</taxon>
        <taxon>Aspergillaceae</taxon>
        <taxon>Aspergillus</taxon>
        <taxon>Aspergillus subgen. Nidulantes</taxon>
    </lineage>
</organism>
<sequence>MLSRLIFRRLNSTTTTTTAAAKAPLPIVICGRSPQVSSAVTRGLLPDYTVAHIILSPEAGVRNLPGFLRRGAGNPTPVAVLIGGGYTDEDLNLMKVSCRGVPPIIWLKARQRDMTGPLPPFAEYGMEIGGIARAVLNDIRSRGELSKGQTYYL</sequence>
<protein>
    <submittedName>
        <fullName evidence="1">Uncharacterized protein</fullName>
    </submittedName>
</protein>
<dbReference type="Proteomes" id="UP001610446">
    <property type="component" value="Unassembled WGS sequence"/>
</dbReference>
<keyword evidence="2" id="KW-1185">Reference proteome</keyword>
<accession>A0ABR4J756</accession>
<comment type="caution">
    <text evidence="1">The sequence shown here is derived from an EMBL/GenBank/DDBJ whole genome shotgun (WGS) entry which is preliminary data.</text>
</comment>
<proteinExistence type="predicted"/>